<name>A0A0C3CXN7_9AGAM</name>
<proteinExistence type="predicted"/>
<sequence length="821" mass="94471">MRLINVKAFIDRERLMTKGRRMGRRIKILESADDEATDFAILSHRWIEKRGETTEVNCEEMVELESMEKDKQNEVRRRLGYRKILDSCEQAKRDGYEWLWVDTCCIDKRSSAELSEAINSMYRWYENSRVCYAYLHDVTGPSFPTEFDKEQYPNSKGWPEWFSRGWTLQEMIAPSNVQFFNKDWQRIGDKRTLAHTLAGITRVPQHILTDGLASNRPCVAQIMSWAADRIATRLEDRAYSLLGLLDVNMPMLYGEGKKAFHRLQLEIIRMSNDQSIFAWGLGNRLTGSILADDPSFFRGCYEMELMDRDEFVQYLKDDIPEEELTSIEDDRFGVFPITNRGIQIWLLLTPLNDSCSVFQARLPCRFGPSRPPVVINLALWKSNYCRYFTSLYTGFPMQRTLQFRQLYLRYQDTPSRNATFDIDDSSITENGFTYSGTYPSKLTRDTVSLTNTDPLCIRVYSDSQANRRFAVGFGQCFGQDWIHFAYEEPTSTSNGQTWRDYAREEYKTMLLRGPEHAGSIAEARSRGNQSMAEARSRGEHYGRVWVKHTCLPDSACTVRTSCVVWESLRKSGVRIEVFQDPNFRHGPGEWTNFDVDEANDLHCDVRRLMLRNNPSRREQRYSLLVDGVSIEFLPTPDGIKLGDYGHFTDSNDFCGEGNIFTDLKPLTSKADITLRQHKISAKYGYNADSDYVTARQHDSYSVHHLYKPLGLSLPSNHDFNSLLTSVSTRLTNRYLVTRVIQCGADQSSERHGQSTHPAGSYKPSTSDTNSSIITTPLCTIAKPLVWHRDEVAGAASVERAETKDERVIPRWLRESKQKMAG</sequence>
<reference evidence="4 5" key="1">
    <citation type="submission" date="2014-04" db="EMBL/GenBank/DDBJ databases">
        <authorList>
            <consortium name="DOE Joint Genome Institute"/>
            <person name="Kuo A."/>
            <person name="Kohler A."/>
            <person name="Nagy L.G."/>
            <person name="Floudas D."/>
            <person name="Copeland A."/>
            <person name="Barry K.W."/>
            <person name="Cichocki N."/>
            <person name="Veneault-Fourrey C."/>
            <person name="LaButti K."/>
            <person name="Lindquist E.A."/>
            <person name="Lipzen A."/>
            <person name="Lundell T."/>
            <person name="Morin E."/>
            <person name="Murat C."/>
            <person name="Sun H."/>
            <person name="Tunlid A."/>
            <person name="Henrissat B."/>
            <person name="Grigoriev I.V."/>
            <person name="Hibbett D.S."/>
            <person name="Martin F."/>
            <person name="Nordberg H.P."/>
            <person name="Cantor M.N."/>
            <person name="Hua S.X."/>
        </authorList>
    </citation>
    <scope>NUCLEOTIDE SEQUENCE [LARGE SCALE GENOMIC DNA]</scope>
    <source>
        <strain evidence="4 5">Foug A</strain>
    </source>
</reference>
<evidence type="ECO:0000259" key="2">
    <source>
        <dbReference type="Pfam" id="PF06985"/>
    </source>
</evidence>
<dbReference type="Pfam" id="PF26640">
    <property type="entry name" value="DUF8212"/>
    <property type="match status" value="1"/>
</dbReference>
<evidence type="ECO:0000259" key="3">
    <source>
        <dbReference type="Pfam" id="PF26640"/>
    </source>
</evidence>
<dbReference type="PANTHER" id="PTHR10622">
    <property type="entry name" value="HET DOMAIN-CONTAINING PROTEIN"/>
    <property type="match status" value="1"/>
</dbReference>
<evidence type="ECO:0000256" key="1">
    <source>
        <dbReference type="SAM" id="MobiDB-lite"/>
    </source>
</evidence>
<dbReference type="EMBL" id="KN822183">
    <property type="protein sequence ID" value="KIM53330.1"/>
    <property type="molecule type" value="Genomic_DNA"/>
</dbReference>
<dbReference type="STRING" id="1036808.A0A0C3CXN7"/>
<dbReference type="InterPro" id="IPR010730">
    <property type="entry name" value="HET"/>
</dbReference>
<keyword evidence="5" id="KW-1185">Reference proteome</keyword>
<protein>
    <submittedName>
        <fullName evidence="4">Uncharacterized protein</fullName>
    </submittedName>
</protein>
<dbReference type="InterPro" id="IPR058525">
    <property type="entry name" value="DUF8212"/>
</dbReference>
<dbReference type="Pfam" id="PF06985">
    <property type="entry name" value="HET"/>
    <property type="match status" value="1"/>
</dbReference>
<dbReference type="OrthoDB" id="5122891at2759"/>
<dbReference type="InParanoid" id="A0A0C3CXN7"/>
<evidence type="ECO:0000313" key="4">
    <source>
        <dbReference type="EMBL" id="KIM53330.1"/>
    </source>
</evidence>
<organism evidence="4 5">
    <name type="scientific">Scleroderma citrinum Foug A</name>
    <dbReference type="NCBI Taxonomy" id="1036808"/>
    <lineage>
        <taxon>Eukaryota</taxon>
        <taxon>Fungi</taxon>
        <taxon>Dikarya</taxon>
        <taxon>Basidiomycota</taxon>
        <taxon>Agaricomycotina</taxon>
        <taxon>Agaricomycetes</taxon>
        <taxon>Agaricomycetidae</taxon>
        <taxon>Boletales</taxon>
        <taxon>Sclerodermatineae</taxon>
        <taxon>Sclerodermataceae</taxon>
        <taxon>Scleroderma</taxon>
    </lineage>
</organism>
<dbReference type="HOGENOM" id="CLU_000288_138_12_1"/>
<dbReference type="PANTHER" id="PTHR10622:SF10">
    <property type="entry name" value="HET DOMAIN-CONTAINING PROTEIN"/>
    <property type="match status" value="1"/>
</dbReference>
<evidence type="ECO:0000313" key="5">
    <source>
        <dbReference type="Proteomes" id="UP000053989"/>
    </source>
</evidence>
<gene>
    <name evidence="4" type="ORF">SCLCIDRAFT_1222866</name>
</gene>
<accession>A0A0C3CXN7</accession>
<dbReference type="Proteomes" id="UP000053989">
    <property type="component" value="Unassembled WGS sequence"/>
</dbReference>
<feature type="region of interest" description="Disordered" evidence="1">
    <location>
        <begin position="745"/>
        <end position="769"/>
    </location>
</feature>
<reference evidence="5" key="2">
    <citation type="submission" date="2015-01" db="EMBL/GenBank/DDBJ databases">
        <title>Evolutionary Origins and Diversification of the Mycorrhizal Mutualists.</title>
        <authorList>
            <consortium name="DOE Joint Genome Institute"/>
            <consortium name="Mycorrhizal Genomics Consortium"/>
            <person name="Kohler A."/>
            <person name="Kuo A."/>
            <person name="Nagy L.G."/>
            <person name="Floudas D."/>
            <person name="Copeland A."/>
            <person name="Barry K.W."/>
            <person name="Cichocki N."/>
            <person name="Veneault-Fourrey C."/>
            <person name="LaButti K."/>
            <person name="Lindquist E.A."/>
            <person name="Lipzen A."/>
            <person name="Lundell T."/>
            <person name="Morin E."/>
            <person name="Murat C."/>
            <person name="Riley R."/>
            <person name="Ohm R."/>
            <person name="Sun H."/>
            <person name="Tunlid A."/>
            <person name="Henrissat B."/>
            <person name="Grigoriev I.V."/>
            <person name="Hibbett D.S."/>
            <person name="Martin F."/>
        </authorList>
    </citation>
    <scope>NUCLEOTIDE SEQUENCE [LARGE SCALE GENOMIC DNA]</scope>
    <source>
        <strain evidence="5">Foug A</strain>
    </source>
</reference>
<feature type="domain" description="Heterokaryon incompatibility" evidence="2">
    <location>
        <begin position="39"/>
        <end position="139"/>
    </location>
</feature>
<feature type="domain" description="DUF8212" evidence="3">
    <location>
        <begin position="258"/>
        <end position="280"/>
    </location>
</feature>
<dbReference type="AlphaFoldDB" id="A0A0C3CXN7"/>